<gene>
    <name evidence="2" type="ORF">LCGC14_2805040</name>
</gene>
<dbReference type="AlphaFoldDB" id="A0A0F9BCW4"/>
<evidence type="ECO:0000256" key="1">
    <source>
        <dbReference type="SAM" id="MobiDB-lite"/>
    </source>
</evidence>
<name>A0A0F9BCW4_9ZZZZ</name>
<proteinExistence type="predicted"/>
<organism evidence="2">
    <name type="scientific">marine sediment metagenome</name>
    <dbReference type="NCBI Taxonomy" id="412755"/>
    <lineage>
        <taxon>unclassified sequences</taxon>
        <taxon>metagenomes</taxon>
        <taxon>ecological metagenomes</taxon>
    </lineage>
</organism>
<reference evidence="2" key="1">
    <citation type="journal article" date="2015" name="Nature">
        <title>Complex archaea that bridge the gap between prokaryotes and eukaryotes.</title>
        <authorList>
            <person name="Spang A."/>
            <person name="Saw J.H."/>
            <person name="Jorgensen S.L."/>
            <person name="Zaremba-Niedzwiedzka K."/>
            <person name="Martijn J."/>
            <person name="Lind A.E."/>
            <person name="van Eijk R."/>
            <person name="Schleper C."/>
            <person name="Guy L."/>
            <person name="Ettema T.J."/>
        </authorList>
    </citation>
    <scope>NUCLEOTIDE SEQUENCE</scope>
</reference>
<dbReference type="EMBL" id="LAZR01052748">
    <property type="protein sequence ID" value="KKK82271.1"/>
    <property type="molecule type" value="Genomic_DNA"/>
</dbReference>
<feature type="non-terminal residue" evidence="2">
    <location>
        <position position="32"/>
    </location>
</feature>
<feature type="region of interest" description="Disordered" evidence="1">
    <location>
        <begin position="1"/>
        <end position="32"/>
    </location>
</feature>
<protein>
    <submittedName>
        <fullName evidence="2">Uncharacterized protein</fullName>
    </submittedName>
</protein>
<sequence>MEVRVLSAVPQHGRSNGETSAFQAEDAGSTPA</sequence>
<comment type="caution">
    <text evidence="2">The sequence shown here is derived from an EMBL/GenBank/DDBJ whole genome shotgun (WGS) entry which is preliminary data.</text>
</comment>
<evidence type="ECO:0000313" key="2">
    <source>
        <dbReference type="EMBL" id="KKK82271.1"/>
    </source>
</evidence>
<accession>A0A0F9BCW4</accession>
<feature type="compositionally biased region" description="Polar residues" evidence="1">
    <location>
        <begin position="13"/>
        <end position="22"/>
    </location>
</feature>